<comment type="similarity">
    <text evidence="1">Belongs to the RutC family.</text>
</comment>
<sequence length="129" mass="13676">MSSKKTAILTENAPQLPGILNQAIVANGTVYCSGQVALDPATGKLIEGDIKAHTHQSLKNLTAILQASGTTLENVVKVNVFLADMRDFGAMNEAYATYFGEVKPCRTCVAVKQLPLGTDVEIECVAVLP</sequence>
<evidence type="ECO:0000256" key="1">
    <source>
        <dbReference type="ARBA" id="ARBA00010552"/>
    </source>
</evidence>
<dbReference type="GO" id="GO:0019239">
    <property type="term" value="F:deaminase activity"/>
    <property type="evidence" value="ECO:0007669"/>
    <property type="project" value="TreeGrafter"/>
</dbReference>
<dbReference type="FunFam" id="3.30.1330.40:FF:000001">
    <property type="entry name" value="L-PSP family endoribonuclease"/>
    <property type="match status" value="1"/>
</dbReference>
<dbReference type="Pfam" id="PF01042">
    <property type="entry name" value="Ribonuc_L-PSP"/>
    <property type="match status" value="1"/>
</dbReference>
<dbReference type="SUPFAM" id="SSF55298">
    <property type="entry name" value="YjgF-like"/>
    <property type="match status" value="1"/>
</dbReference>
<protein>
    <submittedName>
        <fullName evidence="2">Uncharacterized protein</fullName>
    </submittedName>
</protein>
<proteinExistence type="inferred from homology"/>
<dbReference type="GO" id="GO:0005739">
    <property type="term" value="C:mitochondrion"/>
    <property type="evidence" value="ECO:0007669"/>
    <property type="project" value="UniProtKB-ARBA"/>
</dbReference>
<dbReference type="InterPro" id="IPR035959">
    <property type="entry name" value="RutC-like_sf"/>
</dbReference>
<reference evidence="2" key="1">
    <citation type="submission" date="2023-11" db="EMBL/GenBank/DDBJ databases">
        <authorList>
            <person name="Alioto T."/>
            <person name="Alioto T."/>
            <person name="Gomez Garrido J."/>
        </authorList>
    </citation>
    <scope>NUCLEOTIDE SEQUENCE</scope>
</reference>
<organism evidence="2 3">
    <name type="scientific">Lecanosticta acicola</name>
    <dbReference type="NCBI Taxonomy" id="111012"/>
    <lineage>
        <taxon>Eukaryota</taxon>
        <taxon>Fungi</taxon>
        <taxon>Dikarya</taxon>
        <taxon>Ascomycota</taxon>
        <taxon>Pezizomycotina</taxon>
        <taxon>Dothideomycetes</taxon>
        <taxon>Dothideomycetidae</taxon>
        <taxon>Mycosphaerellales</taxon>
        <taxon>Mycosphaerellaceae</taxon>
        <taxon>Lecanosticta</taxon>
    </lineage>
</organism>
<comment type="caution">
    <text evidence="2">The sequence shown here is derived from an EMBL/GenBank/DDBJ whole genome shotgun (WGS) entry which is preliminary data.</text>
</comment>
<dbReference type="Proteomes" id="UP001296104">
    <property type="component" value="Unassembled WGS sequence"/>
</dbReference>
<evidence type="ECO:0000313" key="3">
    <source>
        <dbReference type="Proteomes" id="UP001296104"/>
    </source>
</evidence>
<dbReference type="AlphaFoldDB" id="A0AAI8YZA5"/>
<evidence type="ECO:0000313" key="2">
    <source>
        <dbReference type="EMBL" id="CAK4020199.1"/>
    </source>
</evidence>
<dbReference type="InterPro" id="IPR006175">
    <property type="entry name" value="YjgF/YER057c/UK114"/>
</dbReference>
<dbReference type="PANTHER" id="PTHR11803:SF22">
    <property type="entry name" value="ENDORIBONUCLEASE FAMILY PROTEIN BRT1, PUTATIVE (AFU_ORTHOLOGUE AFUA_5G03780)-RELATED"/>
    <property type="match status" value="1"/>
</dbReference>
<dbReference type="EMBL" id="CAVMBE010000027">
    <property type="protein sequence ID" value="CAK4020199.1"/>
    <property type="molecule type" value="Genomic_DNA"/>
</dbReference>
<dbReference type="PANTHER" id="PTHR11803">
    <property type="entry name" value="2-IMINOBUTANOATE/2-IMINOPROPANOATE DEAMINASE RIDA"/>
    <property type="match status" value="1"/>
</dbReference>
<accession>A0AAI8YZA5</accession>
<name>A0AAI8YZA5_9PEZI</name>
<dbReference type="InterPro" id="IPR006056">
    <property type="entry name" value="RidA"/>
</dbReference>
<gene>
    <name evidence="2" type="ORF">LECACI_7A004727</name>
</gene>
<dbReference type="Gene3D" id="3.30.1330.40">
    <property type="entry name" value="RutC-like"/>
    <property type="match status" value="1"/>
</dbReference>
<keyword evidence="3" id="KW-1185">Reference proteome</keyword>
<dbReference type="GO" id="GO:0005829">
    <property type="term" value="C:cytosol"/>
    <property type="evidence" value="ECO:0007669"/>
    <property type="project" value="TreeGrafter"/>
</dbReference>
<dbReference type="CDD" id="cd00448">
    <property type="entry name" value="YjgF_YER057c_UK114_family"/>
    <property type="match status" value="1"/>
</dbReference>
<dbReference type="NCBIfam" id="TIGR00004">
    <property type="entry name" value="Rid family detoxifying hydrolase"/>
    <property type="match status" value="1"/>
</dbReference>